<dbReference type="EMBL" id="WNWR01000087">
    <property type="protein sequence ID" value="KAE9991640.1"/>
    <property type="molecule type" value="Genomic_DNA"/>
</dbReference>
<proteinExistence type="predicted"/>
<keyword evidence="2" id="KW-1185">Reference proteome</keyword>
<organism evidence="1 2">
    <name type="scientific">Venturia inaequalis</name>
    <name type="common">Apple scab fungus</name>
    <dbReference type="NCBI Taxonomy" id="5025"/>
    <lineage>
        <taxon>Eukaryota</taxon>
        <taxon>Fungi</taxon>
        <taxon>Dikarya</taxon>
        <taxon>Ascomycota</taxon>
        <taxon>Pezizomycotina</taxon>
        <taxon>Dothideomycetes</taxon>
        <taxon>Pleosporomycetidae</taxon>
        <taxon>Venturiales</taxon>
        <taxon>Venturiaceae</taxon>
        <taxon>Venturia</taxon>
    </lineage>
</organism>
<accession>A0A8H3VMP3</accession>
<comment type="caution">
    <text evidence="1">The sequence shown here is derived from an EMBL/GenBank/DDBJ whole genome shotgun (WGS) entry which is preliminary data.</text>
</comment>
<gene>
    <name evidence="1" type="ORF">EG327_011261</name>
</gene>
<sequence length="220" mass="25998">MDFLGTEERPDFTTAEYRETLEIHRQSDFSNFFENEFEVAMEERDDLETKQSDLAIDFFAAQVPLTLRPKSNDALMVDTDDETTMDLDEDAPTKSEAPKGFLDLPRELRQTIIYLSHENKEVDMKDWYEAYKYVDWANVLRKVHPLVEEDLNYVERYWNKRLIINGLDYVPERNVRIDRRDVPHPAAAQSAEDARLRELRDRIRERGRDPTLGSSSEFLE</sequence>
<reference evidence="1 2" key="1">
    <citation type="submission" date="2019-07" db="EMBL/GenBank/DDBJ databases">
        <title>Venturia inaequalis Genome Resource.</title>
        <authorList>
            <person name="Lichtner F.J."/>
        </authorList>
    </citation>
    <scope>NUCLEOTIDE SEQUENCE [LARGE SCALE GENOMIC DNA]</scope>
    <source>
        <strain evidence="1 2">DMI_063113</strain>
    </source>
</reference>
<protein>
    <submittedName>
        <fullName evidence="1">Uncharacterized protein</fullName>
    </submittedName>
</protein>
<evidence type="ECO:0000313" key="2">
    <source>
        <dbReference type="Proteomes" id="UP000490939"/>
    </source>
</evidence>
<evidence type="ECO:0000313" key="1">
    <source>
        <dbReference type="EMBL" id="KAE9991640.1"/>
    </source>
</evidence>
<dbReference type="AlphaFoldDB" id="A0A8H3VMP3"/>
<dbReference type="Proteomes" id="UP000490939">
    <property type="component" value="Unassembled WGS sequence"/>
</dbReference>
<name>A0A8H3VMP3_VENIN</name>